<dbReference type="PROSITE" id="PS00101">
    <property type="entry name" value="HEXAPEP_TRANSFERASES"/>
    <property type="match status" value="1"/>
</dbReference>
<name>A0A7M1W273_VIBPH</name>
<comment type="similarity">
    <text evidence="1">Belongs to the transferase hexapeptide repeat family.</text>
</comment>
<feature type="active site" description="Proton acceptor" evidence="4">
    <location>
        <position position="136"/>
    </location>
</feature>
<dbReference type="EC" id="2.3.1.-" evidence="7"/>
<feature type="binding site" evidence="5">
    <location>
        <begin position="33"/>
        <end position="34"/>
    </location>
    <ligand>
        <name>substrate</name>
    </ligand>
</feature>
<evidence type="ECO:0000256" key="5">
    <source>
        <dbReference type="PIRSR" id="PIRSR620019-2"/>
    </source>
</evidence>
<keyword evidence="3" id="KW-0677">Repeat</keyword>
<dbReference type="NCBIfam" id="TIGR03570">
    <property type="entry name" value="NeuD_NnaD"/>
    <property type="match status" value="1"/>
</dbReference>
<feature type="domain" description="PglD N-terminal" evidence="6">
    <location>
        <begin position="6"/>
        <end position="76"/>
    </location>
</feature>
<dbReference type="GO" id="GO:0016746">
    <property type="term" value="F:acyltransferase activity"/>
    <property type="evidence" value="ECO:0007669"/>
    <property type="project" value="UniProtKB-KW"/>
</dbReference>
<dbReference type="PANTHER" id="PTHR43300">
    <property type="entry name" value="ACETYLTRANSFERASE"/>
    <property type="match status" value="1"/>
</dbReference>
<sequence>MNKTCAILGASGHGKVVAEIAELNGYTNIEFFDDRWPELQNVEHWSVKGNSEILLKVASHFDLTAIAIGNNEVRLEKQKLLSIAGAKFSVLEHPRATISRHSQLGVGTVVMAGAVINPFVQVGEACIINTAATIDHDCSLADGVHVSPGCNIAGGVIIGEGSWLGIGSQVKQLVSIGAGVTVGAGATVVNRVPDFQTVVGTPAQLLNKSK</sequence>
<protein>
    <submittedName>
        <fullName evidence="7">Putative acetyltransferase EpsM</fullName>
        <ecNumber evidence="7">2.3.1.-</ecNumber>
    </submittedName>
</protein>
<feature type="binding site" evidence="5">
    <location>
        <position position="69"/>
    </location>
    <ligand>
        <name>substrate</name>
    </ligand>
</feature>
<dbReference type="Pfam" id="PF17836">
    <property type="entry name" value="PglD_N"/>
    <property type="match status" value="1"/>
</dbReference>
<feature type="binding site" evidence="5">
    <location>
        <position position="145"/>
    </location>
    <ligand>
        <name>acetyl-CoA</name>
        <dbReference type="ChEBI" id="CHEBI:57288"/>
    </ligand>
</feature>
<dbReference type="InterPro" id="IPR011004">
    <property type="entry name" value="Trimer_LpxA-like_sf"/>
</dbReference>
<dbReference type="AlphaFoldDB" id="A0A7M1W273"/>
<gene>
    <name evidence="7" type="primary">epsM_2</name>
    <name evidence="7" type="ORF">VP44_00037</name>
</gene>
<feature type="binding site" evidence="5">
    <location>
        <position position="166"/>
    </location>
    <ligand>
        <name>acetyl-CoA</name>
        <dbReference type="ChEBI" id="CHEBI:57288"/>
    </ligand>
</feature>
<dbReference type="Gene3D" id="2.160.10.10">
    <property type="entry name" value="Hexapeptide repeat proteins"/>
    <property type="match status" value="1"/>
</dbReference>
<dbReference type="EMBL" id="MT898176">
    <property type="protein sequence ID" value="QOS21045.1"/>
    <property type="molecule type" value="Genomic_DNA"/>
</dbReference>
<dbReference type="CDD" id="cd03360">
    <property type="entry name" value="LbH_AT_putative"/>
    <property type="match status" value="1"/>
</dbReference>
<dbReference type="Gene3D" id="3.40.50.20">
    <property type="match status" value="1"/>
</dbReference>
<evidence type="ECO:0000313" key="7">
    <source>
        <dbReference type="EMBL" id="QOS21045.1"/>
    </source>
</evidence>
<dbReference type="InterPro" id="IPR041561">
    <property type="entry name" value="PglD_N"/>
</dbReference>
<dbReference type="PANTHER" id="PTHR43300:SF7">
    <property type="entry name" value="UDP-N-ACETYLBACILLOSAMINE N-ACETYLTRANSFERASE"/>
    <property type="match status" value="1"/>
</dbReference>
<reference evidence="7" key="1">
    <citation type="submission" date="2020-08" db="EMBL/GenBank/DDBJ databases">
        <title>Genetic structure, function and evolution of capsule biosynthesis loci in Vibrio parahaemolyticus.</title>
        <authorList>
            <person name="Li L."/>
            <person name="Bian S."/>
        </authorList>
    </citation>
    <scope>NUCLEOTIDE SEQUENCE</scope>
    <source>
        <strain evidence="7">VP44</strain>
    </source>
</reference>
<dbReference type="InterPro" id="IPR018357">
    <property type="entry name" value="Hexapep_transf_CS"/>
</dbReference>
<evidence type="ECO:0000256" key="1">
    <source>
        <dbReference type="ARBA" id="ARBA00007274"/>
    </source>
</evidence>
<organism evidence="7">
    <name type="scientific">Vibrio parahaemolyticus</name>
    <dbReference type="NCBI Taxonomy" id="670"/>
    <lineage>
        <taxon>Bacteria</taxon>
        <taxon>Pseudomonadati</taxon>
        <taxon>Pseudomonadota</taxon>
        <taxon>Gammaproteobacteria</taxon>
        <taxon>Vibrionales</taxon>
        <taxon>Vibrionaceae</taxon>
        <taxon>Vibrio</taxon>
    </lineage>
</organism>
<keyword evidence="2 7" id="KW-0808">Transferase</keyword>
<accession>A0A7M1W273</accession>
<dbReference type="InterPro" id="IPR050179">
    <property type="entry name" value="Trans_hexapeptide_repeat"/>
</dbReference>
<feature type="site" description="Increases basicity of active site His" evidence="4">
    <location>
        <position position="137"/>
    </location>
</feature>
<evidence type="ECO:0000256" key="2">
    <source>
        <dbReference type="ARBA" id="ARBA00022679"/>
    </source>
</evidence>
<dbReference type="SUPFAM" id="SSF51161">
    <property type="entry name" value="Trimeric LpxA-like enzymes"/>
    <property type="match status" value="1"/>
</dbReference>
<evidence type="ECO:0000259" key="6">
    <source>
        <dbReference type="Pfam" id="PF17836"/>
    </source>
</evidence>
<evidence type="ECO:0000256" key="4">
    <source>
        <dbReference type="PIRSR" id="PIRSR620019-1"/>
    </source>
</evidence>
<proteinExistence type="inferred from homology"/>
<feature type="binding site" evidence="5">
    <location>
        <begin position="11"/>
        <end position="13"/>
    </location>
    <ligand>
        <name>substrate</name>
    </ligand>
</feature>
<keyword evidence="7" id="KW-0012">Acyltransferase</keyword>
<evidence type="ECO:0000256" key="3">
    <source>
        <dbReference type="ARBA" id="ARBA00022737"/>
    </source>
</evidence>
<dbReference type="InterPro" id="IPR020019">
    <property type="entry name" value="AcTrfase_PglD-like"/>
</dbReference>